<sequence length="95" mass="10300">MSEKKKMRSEASSSNSNSSAGGNNRGDSLVVDVGRRRSSCGYCKSDGPTSISHAPMYGFKSAAEKTWRLSWGKGKSAVHAFNNFDPVRQLELGQK</sequence>
<comment type="caution">
    <text evidence="2">The sequence shown here is derived from an EMBL/GenBank/DDBJ whole genome shotgun (WGS) entry which is preliminary data.</text>
</comment>
<proteinExistence type="predicted"/>
<feature type="compositionally biased region" description="Low complexity" evidence="1">
    <location>
        <begin position="11"/>
        <end position="22"/>
    </location>
</feature>
<evidence type="ECO:0000313" key="2">
    <source>
        <dbReference type="EMBL" id="MCD9560249.1"/>
    </source>
</evidence>
<dbReference type="EMBL" id="JACEIK010002290">
    <property type="protein sequence ID" value="MCD9560249.1"/>
    <property type="molecule type" value="Genomic_DNA"/>
</dbReference>
<evidence type="ECO:0000256" key="1">
    <source>
        <dbReference type="SAM" id="MobiDB-lite"/>
    </source>
</evidence>
<evidence type="ECO:0000313" key="3">
    <source>
        <dbReference type="Proteomes" id="UP000823775"/>
    </source>
</evidence>
<gene>
    <name evidence="2" type="ORF">HAX54_018770</name>
</gene>
<keyword evidence="3" id="KW-1185">Reference proteome</keyword>
<name>A0ABS8UN61_DATST</name>
<dbReference type="Proteomes" id="UP000823775">
    <property type="component" value="Unassembled WGS sequence"/>
</dbReference>
<feature type="region of interest" description="Disordered" evidence="1">
    <location>
        <begin position="1"/>
        <end position="31"/>
    </location>
</feature>
<organism evidence="2 3">
    <name type="scientific">Datura stramonium</name>
    <name type="common">Jimsonweed</name>
    <name type="synonym">Common thornapple</name>
    <dbReference type="NCBI Taxonomy" id="4076"/>
    <lineage>
        <taxon>Eukaryota</taxon>
        <taxon>Viridiplantae</taxon>
        <taxon>Streptophyta</taxon>
        <taxon>Embryophyta</taxon>
        <taxon>Tracheophyta</taxon>
        <taxon>Spermatophyta</taxon>
        <taxon>Magnoliopsida</taxon>
        <taxon>eudicotyledons</taxon>
        <taxon>Gunneridae</taxon>
        <taxon>Pentapetalae</taxon>
        <taxon>asterids</taxon>
        <taxon>lamiids</taxon>
        <taxon>Solanales</taxon>
        <taxon>Solanaceae</taxon>
        <taxon>Solanoideae</taxon>
        <taxon>Datureae</taxon>
        <taxon>Datura</taxon>
    </lineage>
</organism>
<accession>A0ABS8UN61</accession>
<protein>
    <submittedName>
        <fullName evidence="2">Uncharacterized protein</fullName>
    </submittedName>
</protein>
<reference evidence="2 3" key="1">
    <citation type="journal article" date="2021" name="BMC Genomics">
        <title>Datura genome reveals duplications of psychoactive alkaloid biosynthetic genes and high mutation rate following tissue culture.</title>
        <authorList>
            <person name="Rajewski A."/>
            <person name="Carter-House D."/>
            <person name="Stajich J."/>
            <person name="Litt A."/>
        </authorList>
    </citation>
    <scope>NUCLEOTIDE SEQUENCE [LARGE SCALE GENOMIC DNA]</scope>
    <source>
        <strain evidence="2">AR-01</strain>
    </source>
</reference>